<dbReference type="SUPFAM" id="SSF63829">
    <property type="entry name" value="Calcium-dependent phosphotriesterase"/>
    <property type="match status" value="1"/>
</dbReference>
<dbReference type="RefSeq" id="WP_181452605.1">
    <property type="nucleotide sequence ID" value="NZ_QKTX01000006.1"/>
</dbReference>
<evidence type="ECO:0000313" key="2">
    <source>
        <dbReference type="Proteomes" id="UP000248917"/>
    </source>
</evidence>
<protein>
    <submittedName>
        <fullName evidence="1">Uncharacterized protein DUF3352</fullName>
    </submittedName>
</protein>
<name>A0A326RYP9_9BACT</name>
<organism evidence="1 2">
    <name type="scientific">Algoriphagus aquaeductus</name>
    <dbReference type="NCBI Taxonomy" id="475299"/>
    <lineage>
        <taxon>Bacteria</taxon>
        <taxon>Pseudomonadati</taxon>
        <taxon>Bacteroidota</taxon>
        <taxon>Cytophagia</taxon>
        <taxon>Cytophagales</taxon>
        <taxon>Cyclobacteriaceae</taxon>
        <taxon>Algoriphagus</taxon>
    </lineage>
</organism>
<gene>
    <name evidence="1" type="ORF">CLV31_106159</name>
</gene>
<keyword evidence="2" id="KW-1185">Reference proteome</keyword>
<sequence>MKIWKSLLVILLVPLVGWGAYELYLKFISSRKMNSLELISSDAAFLFETNQADQTWNELVNQPAWELLSQFPAFQTFSSQLTTLDSLMGSNGSISKILRKKQVTVSYHATGVDNFSLLFTVNFGTNSPAELLEEMKSKVPARAKFQSRRYSDQEILEYINPSNTRQWSITILNNVLLISSSSFVIEEAIRFYISDNPNQLSDKLGDQLSSPSGLGRLILTSKGIGKLLSGVSSQRESPAIQEFLLSDQAVALNLEFEEDQLVFKGPISMDPSLNFLPSVQAQFPEFEKLISNRTLSLSQINLNGIYETQKLQNPAFAPKSTISGEIQSRLIDRGFLDYFSGEMYFLELEPQGNQIKNQALLIKTTQPGQVWAFLKEFRNTTETLSGDYYRENEILFFPEEEFPAYVFNGKFMGFEQTHISLIEDILILTNSAPGMKWVMDDYYQGNTWSRNSSDSGSKSISPSSGFSKTFFIPKIWNRWIQTSNPNWSTFLQKFSSEFQQFSYLSFRIHQMPSGPEASLHIRYGSEKKQRNTEKKSFELVSGKQFSLPAKVSYGPKSVRNFNDNSEDLVVQDVNDILYLINSAGEQVFSQKLSGPIVSDAFQIDFYKNGKLQLLVATAEQLYAIDRLGNALPGFPIRLPGDKIAQLNLVDYDQSREYRYFLTSPTGNLWLLDKTGKALDGWAPLRLGEPTLGSSFHIRVPGKGDFMVAQGKSGNVHFFNRRGENQPGSPLKLGKDITTPIRVTYGSSPTLTAVTQGGEVIGGSFSGEINYRNQLVKNNRDDQFDLIADQKALSLLILGRQFNKTLVLNDQEKVLMSLPISEKDAWFGYFDFGSSRKILAVTDPEQGFGYLYDMSGNLLTNSPLESEGEIQITHLVRQGQLIIRTRSANRIFEYVIPD</sequence>
<reference evidence="1 2" key="1">
    <citation type="submission" date="2018-06" db="EMBL/GenBank/DDBJ databases">
        <title>Genomic Encyclopedia of Archaeal and Bacterial Type Strains, Phase II (KMG-II): from individual species to whole genera.</title>
        <authorList>
            <person name="Goeker M."/>
        </authorList>
    </citation>
    <scope>NUCLEOTIDE SEQUENCE [LARGE SCALE GENOMIC DNA]</scope>
    <source>
        <strain evidence="1 2">T4</strain>
    </source>
</reference>
<dbReference type="AlphaFoldDB" id="A0A326RYP9"/>
<dbReference type="InterPro" id="IPR021787">
    <property type="entry name" value="DUF3352"/>
</dbReference>
<evidence type="ECO:0000313" key="1">
    <source>
        <dbReference type="EMBL" id="PZV83542.1"/>
    </source>
</evidence>
<dbReference type="Proteomes" id="UP000248917">
    <property type="component" value="Unassembled WGS sequence"/>
</dbReference>
<dbReference type="Pfam" id="PF11832">
    <property type="entry name" value="DUF3352"/>
    <property type="match status" value="1"/>
</dbReference>
<proteinExistence type="predicted"/>
<dbReference type="EMBL" id="QKTX01000006">
    <property type="protein sequence ID" value="PZV83542.1"/>
    <property type="molecule type" value="Genomic_DNA"/>
</dbReference>
<comment type="caution">
    <text evidence="1">The sequence shown here is derived from an EMBL/GenBank/DDBJ whole genome shotgun (WGS) entry which is preliminary data.</text>
</comment>
<accession>A0A326RYP9</accession>